<comment type="caution">
    <text evidence="2">The sequence shown here is derived from an EMBL/GenBank/DDBJ whole genome shotgun (WGS) entry which is preliminary data.</text>
</comment>
<dbReference type="OrthoDB" id="4759875at2759"/>
<dbReference type="PANTHER" id="PTHR15696">
    <property type="entry name" value="SMG-7 SUPPRESSOR WITH MORPHOLOGICAL EFFECT ON GENITALIA PROTEIN 7"/>
    <property type="match status" value="1"/>
</dbReference>
<feature type="domain" description="DNA/RNA-binding" evidence="1">
    <location>
        <begin position="44"/>
        <end position="176"/>
    </location>
</feature>
<dbReference type="SUPFAM" id="SSF48452">
    <property type="entry name" value="TPR-like"/>
    <property type="match status" value="1"/>
</dbReference>
<evidence type="ECO:0000259" key="1">
    <source>
        <dbReference type="Pfam" id="PF10373"/>
    </source>
</evidence>
<dbReference type="EMBL" id="MU251849">
    <property type="protein sequence ID" value="KAG9228865.1"/>
    <property type="molecule type" value="Genomic_DNA"/>
</dbReference>
<dbReference type="InterPro" id="IPR018834">
    <property type="entry name" value="DNA/RNA-bd_Est1-type"/>
</dbReference>
<dbReference type="InterPro" id="IPR011990">
    <property type="entry name" value="TPR-like_helical_dom_sf"/>
</dbReference>
<accession>A0A9P7Y858</accession>
<dbReference type="InterPro" id="IPR045153">
    <property type="entry name" value="Est1/Ebs1-like"/>
</dbReference>
<dbReference type="AlphaFoldDB" id="A0A9P7Y858"/>
<dbReference type="Proteomes" id="UP000824998">
    <property type="component" value="Unassembled WGS sequence"/>
</dbReference>
<name>A0A9P7Y858_9HELO</name>
<dbReference type="GO" id="GO:0000184">
    <property type="term" value="P:nuclear-transcribed mRNA catabolic process, nonsense-mediated decay"/>
    <property type="evidence" value="ECO:0007669"/>
    <property type="project" value="TreeGrafter"/>
</dbReference>
<protein>
    <recommendedName>
        <fullName evidence="1">DNA/RNA-binding domain-containing protein</fullName>
    </recommendedName>
</protein>
<evidence type="ECO:0000313" key="3">
    <source>
        <dbReference type="Proteomes" id="UP000824998"/>
    </source>
</evidence>
<keyword evidence="3" id="KW-1185">Reference proteome</keyword>
<dbReference type="GO" id="GO:0005697">
    <property type="term" value="C:telomerase holoenzyme complex"/>
    <property type="evidence" value="ECO:0007669"/>
    <property type="project" value="TreeGrafter"/>
</dbReference>
<gene>
    <name evidence="2" type="ORF">BJ875DRAFT_446480</name>
</gene>
<dbReference type="GO" id="GO:0070034">
    <property type="term" value="F:telomerase RNA binding"/>
    <property type="evidence" value="ECO:0007669"/>
    <property type="project" value="TreeGrafter"/>
</dbReference>
<dbReference type="GO" id="GO:0042162">
    <property type="term" value="F:telomeric DNA binding"/>
    <property type="evidence" value="ECO:0007669"/>
    <property type="project" value="TreeGrafter"/>
</dbReference>
<organism evidence="2 3">
    <name type="scientific">Amylocarpus encephaloides</name>
    <dbReference type="NCBI Taxonomy" id="45428"/>
    <lineage>
        <taxon>Eukaryota</taxon>
        <taxon>Fungi</taxon>
        <taxon>Dikarya</taxon>
        <taxon>Ascomycota</taxon>
        <taxon>Pezizomycotina</taxon>
        <taxon>Leotiomycetes</taxon>
        <taxon>Helotiales</taxon>
        <taxon>Helotiales incertae sedis</taxon>
        <taxon>Amylocarpus</taxon>
    </lineage>
</organism>
<sequence>MTLLYETIPAFEVTWIECLGDIGRYGRVIENDNSQGKEEWTAVAKYWYVKASDRAPTTGYLYHHLAIIAYPNPLEELFYYWKSLGAAVPFFTARPSILIMFQRYLDADNGQCHVRLSPLDTAFLKVHKLLFTNTRMHRFDHAADVFLLLLNQIGQMIAEFMEQGYQIVMANHLAMLGFSSPDNVLMKIISQPLNDSPMEVTTDQPMAAFRKPQNLSNSSTKIILGRKLLPHRLVHREEH</sequence>
<reference evidence="2" key="1">
    <citation type="journal article" date="2021" name="IMA Fungus">
        <title>Genomic characterization of three marine fungi, including Emericellopsis atlantica sp. nov. with signatures of a generalist lifestyle and marine biomass degradation.</title>
        <authorList>
            <person name="Hagestad O.C."/>
            <person name="Hou L."/>
            <person name="Andersen J.H."/>
            <person name="Hansen E.H."/>
            <person name="Altermark B."/>
            <person name="Li C."/>
            <person name="Kuhnert E."/>
            <person name="Cox R.J."/>
            <person name="Crous P.W."/>
            <person name="Spatafora J.W."/>
            <person name="Lail K."/>
            <person name="Amirebrahimi M."/>
            <person name="Lipzen A."/>
            <person name="Pangilinan J."/>
            <person name="Andreopoulos W."/>
            <person name="Hayes R.D."/>
            <person name="Ng V."/>
            <person name="Grigoriev I.V."/>
            <person name="Jackson S.A."/>
            <person name="Sutton T.D.S."/>
            <person name="Dobson A.D.W."/>
            <person name="Rama T."/>
        </authorList>
    </citation>
    <scope>NUCLEOTIDE SEQUENCE</scope>
    <source>
        <strain evidence="2">TRa018bII</strain>
    </source>
</reference>
<dbReference type="PANTHER" id="PTHR15696:SF0">
    <property type="entry name" value="TELOMERASE-BINDING PROTEIN EST1A"/>
    <property type="match status" value="1"/>
</dbReference>
<dbReference type="Pfam" id="PF10373">
    <property type="entry name" value="EST1_DNA_bind"/>
    <property type="match status" value="1"/>
</dbReference>
<proteinExistence type="predicted"/>
<dbReference type="Gene3D" id="1.25.40.10">
    <property type="entry name" value="Tetratricopeptide repeat domain"/>
    <property type="match status" value="1"/>
</dbReference>
<evidence type="ECO:0000313" key="2">
    <source>
        <dbReference type="EMBL" id="KAG9228865.1"/>
    </source>
</evidence>